<feature type="domain" description="Histidine-specific methyltransferase SAM-dependent" evidence="3">
    <location>
        <begin position="19"/>
        <end position="319"/>
    </location>
</feature>
<gene>
    <name evidence="4" type="ORF">PG2T_13065</name>
</gene>
<protein>
    <submittedName>
        <fullName evidence="4">Dimethylhistidine N-methyltransferase</fullName>
    </submittedName>
</protein>
<dbReference type="AlphaFoldDB" id="A0A1B1YW51"/>
<dbReference type="InterPro" id="IPR019257">
    <property type="entry name" value="MeTrfase_dom"/>
</dbReference>
<dbReference type="PIRSF" id="PIRSF018005">
    <property type="entry name" value="UCP018005"/>
    <property type="match status" value="1"/>
</dbReference>
<dbReference type="PANTHER" id="PTHR43397">
    <property type="entry name" value="ERGOTHIONEINE BIOSYNTHESIS PROTEIN 1"/>
    <property type="match status" value="1"/>
</dbReference>
<name>A0A1B1YW51_9GAMM</name>
<dbReference type="InterPro" id="IPR029063">
    <property type="entry name" value="SAM-dependent_MTases_sf"/>
</dbReference>
<dbReference type="STRING" id="1810504.PG2T_13065"/>
<dbReference type="Gene3D" id="3.40.50.150">
    <property type="entry name" value="Vaccinia Virus protein VP39"/>
    <property type="match status" value="1"/>
</dbReference>
<dbReference type="RefSeq" id="WP_068806354.1">
    <property type="nucleotide sequence ID" value="NZ_CP014671.1"/>
</dbReference>
<dbReference type="InterPro" id="IPR035094">
    <property type="entry name" value="EgtD"/>
</dbReference>
<dbReference type="Pfam" id="PF10017">
    <property type="entry name" value="Methyltransf_33"/>
    <property type="match status" value="1"/>
</dbReference>
<keyword evidence="1 4" id="KW-0489">Methyltransferase</keyword>
<proteinExistence type="predicted"/>
<dbReference type="EMBL" id="CP014671">
    <property type="protein sequence ID" value="ANX05011.1"/>
    <property type="molecule type" value="Genomic_DNA"/>
</dbReference>
<accession>A0A1B1YW51</accession>
<dbReference type="InParanoid" id="A0A1B1YW51"/>
<keyword evidence="5" id="KW-1185">Reference proteome</keyword>
<evidence type="ECO:0000313" key="4">
    <source>
        <dbReference type="EMBL" id="ANX05011.1"/>
    </source>
</evidence>
<dbReference type="InterPro" id="IPR051128">
    <property type="entry name" value="EgtD_Methyltrsf_superfamily"/>
</dbReference>
<sequence>MNTLAKLRLHDLAPEQEDFRTAVLEGLTKPHKSLPCKFFYDAVGSALFDRICELPEYYPTRTEIDILTEAAPQIADLAGRGGVLVEYGSGSSMKTRLLLDALAPDVYMPIDISRQHMLGACHTLAQDYPALHLMAVCADYTRPFTLPRVARGGQRRLAFFPGSSIGNFAPLEALRFLKNVAHQLTAGDGLLIGVDLKKDPAILNAAYNDSAGVTAAFNLNLLARCNRELGTNFDLSAFAHRAFYNAAAGRIEMHLDSLRAQTVRLAGQAFEFTAGESIHTENSYKYRPDEFRHLATQAGFEPRQTWADTGELFGVLYLRRR</sequence>
<evidence type="ECO:0000313" key="5">
    <source>
        <dbReference type="Proteomes" id="UP000092952"/>
    </source>
</evidence>
<dbReference type="Proteomes" id="UP000092952">
    <property type="component" value="Chromosome"/>
</dbReference>
<dbReference type="InterPro" id="IPR017804">
    <property type="entry name" value="MeTrfase_EgtD-like"/>
</dbReference>
<dbReference type="OrthoDB" id="5289726at2"/>
<reference evidence="5" key="1">
    <citation type="submission" date="2016-03" db="EMBL/GenBank/DDBJ databases">
        <title>Complete genome sequence of Solimmundus cernigliae, representing a novel lineage of polycyclic aromatic hydrocarbon degraders within the Gammaproteobacteria.</title>
        <authorList>
            <person name="Singleton D.R."/>
            <person name="Dickey A.N."/>
            <person name="Scholl E.H."/>
            <person name="Wright F.A."/>
            <person name="Aitken M.D."/>
        </authorList>
    </citation>
    <scope>NUCLEOTIDE SEQUENCE [LARGE SCALE GENOMIC DNA]</scope>
    <source>
        <strain evidence="5">TR3.2</strain>
    </source>
</reference>
<dbReference type="GO" id="GO:0032259">
    <property type="term" value="P:methylation"/>
    <property type="evidence" value="ECO:0007669"/>
    <property type="project" value="UniProtKB-KW"/>
</dbReference>
<dbReference type="KEGG" id="gbi:PG2T_13065"/>
<dbReference type="NCBIfam" id="TIGR03438">
    <property type="entry name" value="egtD_ergothio"/>
    <property type="match status" value="1"/>
</dbReference>
<evidence type="ECO:0000256" key="2">
    <source>
        <dbReference type="ARBA" id="ARBA00022679"/>
    </source>
</evidence>
<keyword evidence="2 4" id="KW-0808">Transferase</keyword>
<evidence type="ECO:0000256" key="1">
    <source>
        <dbReference type="ARBA" id="ARBA00022603"/>
    </source>
</evidence>
<dbReference type="SUPFAM" id="SSF53335">
    <property type="entry name" value="S-adenosyl-L-methionine-dependent methyltransferases"/>
    <property type="match status" value="1"/>
</dbReference>
<dbReference type="PANTHER" id="PTHR43397:SF1">
    <property type="entry name" value="ERGOTHIONEINE BIOSYNTHESIS PROTEIN 1"/>
    <property type="match status" value="1"/>
</dbReference>
<organism evidence="4 5">
    <name type="scientific">Immundisolibacter cernigliae</name>
    <dbReference type="NCBI Taxonomy" id="1810504"/>
    <lineage>
        <taxon>Bacteria</taxon>
        <taxon>Pseudomonadati</taxon>
        <taxon>Pseudomonadota</taxon>
        <taxon>Gammaproteobacteria</taxon>
        <taxon>Immundisolibacterales</taxon>
        <taxon>Immundisolibacteraceae</taxon>
        <taxon>Immundisolibacter</taxon>
    </lineage>
</organism>
<evidence type="ECO:0000259" key="3">
    <source>
        <dbReference type="Pfam" id="PF10017"/>
    </source>
</evidence>
<dbReference type="GO" id="GO:0008168">
    <property type="term" value="F:methyltransferase activity"/>
    <property type="evidence" value="ECO:0007669"/>
    <property type="project" value="UniProtKB-KW"/>
</dbReference>